<dbReference type="Proteomes" id="UP001291623">
    <property type="component" value="Unassembled WGS sequence"/>
</dbReference>
<gene>
    <name evidence="2" type="ORF">RND71_014457</name>
</gene>
<sequence length="130" mass="14694">MDHSRRKTKGHKYKAIRPKCEQGKGIGLAWGPTEVAAKISDEFQAEENDSFDEDFEFSLVSENPDISTVEFIHDGQTKFQQIFPVFNRGLLLIDDEDSKKVNDELETIPPPSEAQYIARGGAVQQPQTRL</sequence>
<evidence type="ECO:0000313" key="3">
    <source>
        <dbReference type="Proteomes" id="UP001291623"/>
    </source>
</evidence>
<proteinExistence type="predicted"/>
<reference evidence="2" key="1">
    <citation type="submission" date="2023-12" db="EMBL/GenBank/DDBJ databases">
        <title>Genome assembly of Anisodus tanguticus.</title>
        <authorList>
            <person name="Wang Y.-J."/>
        </authorList>
    </citation>
    <scope>NUCLEOTIDE SEQUENCE</scope>
    <source>
        <strain evidence="2">KB-2021</strain>
        <tissue evidence="2">Leaf</tissue>
    </source>
</reference>
<dbReference type="AlphaFoldDB" id="A0AAE1VF23"/>
<evidence type="ECO:0000256" key="1">
    <source>
        <dbReference type="SAM" id="MobiDB-lite"/>
    </source>
</evidence>
<feature type="region of interest" description="Disordered" evidence="1">
    <location>
        <begin position="103"/>
        <end position="130"/>
    </location>
</feature>
<keyword evidence="3" id="KW-1185">Reference proteome</keyword>
<accession>A0AAE1VF23</accession>
<name>A0AAE1VF23_9SOLA</name>
<dbReference type="EMBL" id="JAVYJV010000007">
    <property type="protein sequence ID" value="KAK4366577.1"/>
    <property type="molecule type" value="Genomic_DNA"/>
</dbReference>
<evidence type="ECO:0000313" key="2">
    <source>
        <dbReference type="EMBL" id="KAK4366577.1"/>
    </source>
</evidence>
<organism evidence="2 3">
    <name type="scientific">Anisodus tanguticus</name>
    <dbReference type="NCBI Taxonomy" id="243964"/>
    <lineage>
        <taxon>Eukaryota</taxon>
        <taxon>Viridiplantae</taxon>
        <taxon>Streptophyta</taxon>
        <taxon>Embryophyta</taxon>
        <taxon>Tracheophyta</taxon>
        <taxon>Spermatophyta</taxon>
        <taxon>Magnoliopsida</taxon>
        <taxon>eudicotyledons</taxon>
        <taxon>Gunneridae</taxon>
        <taxon>Pentapetalae</taxon>
        <taxon>asterids</taxon>
        <taxon>lamiids</taxon>
        <taxon>Solanales</taxon>
        <taxon>Solanaceae</taxon>
        <taxon>Solanoideae</taxon>
        <taxon>Hyoscyameae</taxon>
        <taxon>Anisodus</taxon>
    </lineage>
</organism>
<comment type="caution">
    <text evidence="2">The sequence shown here is derived from an EMBL/GenBank/DDBJ whole genome shotgun (WGS) entry which is preliminary data.</text>
</comment>
<protein>
    <submittedName>
        <fullName evidence="2">Uncharacterized protein</fullName>
    </submittedName>
</protein>